<dbReference type="GO" id="GO:0015562">
    <property type="term" value="F:efflux transmembrane transporter activity"/>
    <property type="evidence" value="ECO:0007669"/>
    <property type="project" value="TreeGrafter"/>
</dbReference>
<dbReference type="SUPFAM" id="SSF51230">
    <property type="entry name" value="Single hybrid motif"/>
    <property type="match status" value="1"/>
</dbReference>
<sequence length="323" mass="32947">MGVWRKWIFPIIRIVIFAAVAAALVKLAFFGDAAQDAASPEFPTAEIVEPQIPVSLGTIQNDVVLKGTIAADEAVEVKSTAPGTVRKVLAGQGAAVGAGAELFVVREEVMRDDGTSWKRDITVVSPAAGILSVVSVIEGQTVTIGEVVAKVAPPSFHVTATMEPEQQYRLLNQPTEALVAVAGGPAPFTCTGLSISTALAGAEADSGGTAMRCAVPGDVRVFAGLGAEVTISGGVAENVMMVPITAVEGVADTGNVYFVLADGSTEQRPVTLGLNDGINVEVRDGVAEGDMVLQFVPGAQEAPMMGEDCYAVAGGMACGGFGG</sequence>
<accession>A0A542YJV6</accession>
<dbReference type="OrthoDB" id="4401807at2"/>
<dbReference type="Pfam" id="PF25967">
    <property type="entry name" value="RND-MFP_C"/>
    <property type="match status" value="1"/>
</dbReference>
<dbReference type="PANTHER" id="PTHR30469:SF33">
    <property type="entry name" value="SLR1207 PROTEIN"/>
    <property type="match status" value="1"/>
</dbReference>
<proteinExistence type="predicted"/>
<evidence type="ECO:0000259" key="1">
    <source>
        <dbReference type="Pfam" id="PF25967"/>
    </source>
</evidence>
<organism evidence="2 3">
    <name type="scientific">Homoserinimonas aerilata</name>
    <dbReference type="NCBI Taxonomy" id="1162970"/>
    <lineage>
        <taxon>Bacteria</taxon>
        <taxon>Bacillati</taxon>
        <taxon>Actinomycetota</taxon>
        <taxon>Actinomycetes</taxon>
        <taxon>Micrococcales</taxon>
        <taxon>Microbacteriaceae</taxon>
        <taxon>Homoserinimonas</taxon>
    </lineage>
</organism>
<evidence type="ECO:0000313" key="2">
    <source>
        <dbReference type="EMBL" id="TQL48378.1"/>
    </source>
</evidence>
<dbReference type="Proteomes" id="UP000317998">
    <property type="component" value="Unassembled WGS sequence"/>
</dbReference>
<reference evidence="2 3" key="1">
    <citation type="submission" date="2019-06" db="EMBL/GenBank/DDBJ databases">
        <title>Sequencing the genomes of 1000 actinobacteria strains.</title>
        <authorList>
            <person name="Klenk H.-P."/>
        </authorList>
    </citation>
    <scope>NUCLEOTIDE SEQUENCE [LARGE SCALE GENOMIC DNA]</scope>
    <source>
        <strain evidence="2 3">DSM 26477</strain>
    </source>
</reference>
<name>A0A542YJV6_9MICO</name>
<dbReference type="PANTHER" id="PTHR30469">
    <property type="entry name" value="MULTIDRUG RESISTANCE PROTEIN MDTA"/>
    <property type="match status" value="1"/>
</dbReference>
<comment type="caution">
    <text evidence="2">The sequence shown here is derived from an EMBL/GenBank/DDBJ whole genome shotgun (WGS) entry which is preliminary data.</text>
</comment>
<dbReference type="AlphaFoldDB" id="A0A542YJV6"/>
<gene>
    <name evidence="2" type="ORF">FB562_1472</name>
</gene>
<dbReference type="GO" id="GO:1990281">
    <property type="term" value="C:efflux pump complex"/>
    <property type="evidence" value="ECO:0007669"/>
    <property type="project" value="TreeGrafter"/>
</dbReference>
<dbReference type="InterPro" id="IPR011053">
    <property type="entry name" value="Single_hybrid_motif"/>
</dbReference>
<keyword evidence="3" id="KW-1185">Reference proteome</keyword>
<dbReference type="EMBL" id="VFOM01000001">
    <property type="protein sequence ID" value="TQL48378.1"/>
    <property type="molecule type" value="Genomic_DNA"/>
</dbReference>
<feature type="domain" description="Multidrug resistance protein MdtA-like C-terminal permuted SH3" evidence="1">
    <location>
        <begin position="238"/>
        <end position="292"/>
    </location>
</feature>
<evidence type="ECO:0000313" key="3">
    <source>
        <dbReference type="Proteomes" id="UP000317998"/>
    </source>
</evidence>
<dbReference type="RefSeq" id="WP_141880491.1">
    <property type="nucleotide sequence ID" value="NZ_VFOM01000001.1"/>
</dbReference>
<dbReference type="Gene3D" id="2.40.50.100">
    <property type="match status" value="1"/>
</dbReference>
<dbReference type="Gene3D" id="2.40.420.20">
    <property type="match status" value="1"/>
</dbReference>
<protein>
    <recommendedName>
        <fullName evidence="1">Multidrug resistance protein MdtA-like C-terminal permuted SH3 domain-containing protein</fullName>
    </recommendedName>
</protein>
<dbReference type="InterPro" id="IPR058627">
    <property type="entry name" value="MdtA-like_C"/>
</dbReference>